<dbReference type="AlphaFoldDB" id="A0A2T6C7K4"/>
<evidence type="ECO:0000259" key="6">
    <source>
        <dbReference type="Pfam" id="PF00496"/>
    </source>
</evidence>
<dbReference type="InterPro" id="IPR023765">
    <property type="entry name" value="SBP_5_CS"/>
</dbReference>
<dbReference type="InterPro" id="IPR039424">
    <property type="entry name" value="SBP_5"/>
</dbReference>
<evidence type="ECO:0000256" key="5">
    <source>
        <dbReference type="SAM" id="SignalP"/>
    </source>
</evidence>
<evidence type="ECO:0000256" key="4">
    <source>
        <dbReference type="ARBA" id="ARBA00022729"/>
    </source>
</evidence>
<evidence type="ECO:0000256" key="3">
    <source>
        <dbReference type="ARBA" id="ARBA00022448"/>
    </source>
</evidence>
<dbReference type="PANTHER" id="PTHR30290">
    <property type="entry name" value="PERIPLASMIC BINDING COMPONENT OF ABC TRANSPORTER"/>
    <property type="match status" value="1"/>
</dbReference>
<organism evidence="7 8">
    <name type="scientific">Melghirimyces profundicolus</name>
    <dbReference type="NCBI Taxonomy" id="1242148"/>
    <lineage>
        <taxon>Bacteria</taxon>
        <taxon>Bacillati</taxon>
        <taxon>Bacillota</taxon>
        <taxon>Bacilli</taxon>
        <taxon>Bacillales</taxon>
        <taxon>Thermoactinomycetaceae</taxon>
        <taxon>Melghirimyces</taxon>
    </lineage>
</organism>
<dbReference type="CDD" id="cd08493">
    <property type="entry name" value="PBP2_DppA_like"/>
    <property type="match status" value="1"/>
</dbReference>
<comment type="similarity">
    <text evidence="2">Belongs to the bacterial solute-binding protein 5 family.</text>
</comment>
<keyword evidence="4 5" id="KW-0732">Signal</keyword>
<evidence type="ECO:0000256" key="1">
    <source>
        <dbReference type="ARBA" id="ARBA00004193"/>
    </source>
</evidence>
<comment type="caution">
    <text evidence="7">The sequence shown here is derived from an EMBL/GenBank/DDBJ whole genome shotgun (WGS) entry which is preliminary data.</text>
</comment>
<reference evidence="7 8" key="1">
    <citation type="submission" date="2018-04" db="EMBL/GenBank/DDBJ databases">
        <title>Genomic Encyclopedia of Archaeal and Bacterial Type Strains, Phase II (KMG-II): from individual species to whole genera.</title>
        <authorList>
            <person name="Goeker M."/>
        </authorList>
    </citation>
    <scope>NUCLEOTIDE SEQUENCE [LARGE SCALE GENOMIC DNA]</scope>
    <source>
        <strain evidence="7 8">DSM 45787</strain>
    </source>
</reference>
<name>A0A2T6C7K4_9BACL</name>
<dbReference type="GO" id="GO:0042597">
    <property type="term" value="C:periplasmic space"/>
    <property type="evidence" value="ECO:0007669"/>
    <property type="project" value="UniProtKB-ARBA"/>
</dbReference>
<dbReference type="SUPFAM" id="SSF53850">
    <property type="entry name" value="Periplasmic binding protein-like II"/>
    <property type="match status" value="1"/>
</dbReference>
<dbReference type="GO" id="GO:1904680">
    <property type="term" value="F:peptide transmembrane transporter activity"/>
    <property type="evidence" value="ECO:0007669"/>
    <property type="project" value="TreeGrafter"/>
</dbReference>
<evidence type="ECO:0000256" key="2">
    <source>
        <dbReference type="ARBA" id="ARBA00005695"/>
    </source>
</evidence>
<dbReference type="Pfam" id="PF00496">
    <property type="entry name" value="SBP_bac_5"/>
    <property type="match status" value="1"/>
</dbReference>
<dbReference type="InterPro" id="IPR000914">
    <property type="entry name" value="SBP_5_dom"/>
</dbReference>
<dbReference type="PROSITE" id="PS01040">
    <property type="entry name" value="SBP_BACTERIAL_5"/>
    <property type="match status" value="1"/>
</dbReference>
<feature type="chain" id="PRO_5015555877" evidence="5">
    <location>
        <begin position="25"/>
        <end position="516"/>
    </location>
</feature>
<feature type="signal peptide" evidence="5">
    <location>
        <begin position="1"/>
        <end position="24"/>
    </location>
</feature>
<dbReference type="Gene3D" id="3.90.76.10">
    <property type="entry name" value="Dipeptide-binding Protein, Domain 1"/>
    <property type="match status" value="1"/>
</dbReference>
<dbReference type="Gene3D" id="3.10.105.10">
    <property type="entry name" value="Dipeptide-binding Protein, Domain 3"/>
    <property type="match status" value="1"/>
</dbReference>
<feature type="domain" description="Solute-binding protein family 5" evidence="6">
    <location>
        <begin position="74"/>
        <end position="436"/>
    </location>
</feature>
<accession>A0A2T6C7K4</accession>
<proteinExistence type="inferred from homology"/>
<dbReference type="InterPro" id="IPR030678">
    <property type="entry name" value="Peptide/Ni-bd"/>
</dbReference>
<evidence type="ECO:0000313" key="8">
    <source>
        <dbReference type="Proteomes" id="UP000244240"/>
    </source>
</evidence>
<dbReference type="EMBL" id="QBKR01000003">
    <property type="protein sequence ID" value="PTX64285.1"/>
    <property type="molecule type" value="Genomic_DNA"/>
</dbReference>
<dbReference type="OrthoDB" id="9796817at2"/>
<dbReference type="PROSITE" id="PS51257">
    <property type="entry name" value="PROKAR_LIPOPROTEIN"/>
    <property type="match status" value="1"/>
</dbReference>
<keyword evidence="3" id="KW-0813">Transport</keyword>
<gene>
    <name evidence="7" type="ORF">C8P63_10368</name>
</gene>
<protein>
    <submittedName>
        <fullName evidence="7">Peptide/nickel transport system substrate-binding protein</fullName>
    </submittedName>
</protein>
<dbReference type="Proteomes" id="UP000244240">
    <property type="component" value="Unassembled WGS sequence"/>
</dbReference>
<sequence length="516" mass="58426">MFKCKRFFMVMLSTLLILSGCVKGKELEGGNDLTIARSTDAEMIDPGHAMAEGDIDVVFHLFDGLVQFKNRDLEVEPALATDWDVSEDGKTWTFQLRKGVKFHDGTDFNADAVVHSFKRILDKDHKFYGLIKGNSYLDYLLGDIIEDVVKMNDYEVKFELKRKFAPFLTYMGYYSQFVVSPAALEKYGEDFINHPVGTGPFKFKRWKKGEYLELTANEDYWGEKPKIDSLVFKVVPESSTRLMELQNGSVDAIKNIDPKQLETIEKNDELKALSVPGANTFFMSINTEKEPFDDVKVRQALNHAVNTKRIVENIYEGDGTRAINFMPPTVFSFDKNAGPYRYDPDQAKALLQEAGYEDGFKVKLNTFEGARTYVSQPVQAAELIASDLKKIGLDVEIETNEWAKHADIMDNGKHELSLTGWFDVPYPSNFLKTLALEGSRTKYHPEDLQEKAKKALATYDEEKQLKLYQELQQGLHEGAPIVPIAHSNYSAAVRSDVKGFVLDNLGVVRAHKASKK</sequence>
<dbReference type="GO" id="GO:0043190">
    <property type="term" value="C:ATP-binding cassette (ABC) transporter complex"/>
    <property type="evidence" value="ECO:0007669"/>
    <property type="project" value="InterPro"/>
</dbReference>
<dbReference type="GO" id="GO:0015833">
    <property type="term" value="P:peptide transport"/>
    <property type="evidence" value="ECO:0007669"/>
    <property type="project" value="TreeGrafter"/>
</dbReference>
<dbReference type="Gene3D" id="3.40.190.10">
    <property type="entry name" value="Periplasmic binding protein-like II"/>
    <property type="match status" value="1"/>
</dbReference>
<evidence type="ECO:0000313" key="7">
    <source>
        <dbReference type="EMBL" id="PTX64285.1"/>
    </source>
</evidence>
<keyword evidence="8" id="KW-1185">Reference proteome</keyword>
<dbReference type="PANTHER" id="PTHR30290:SF9">
    <property type="entry name" value="OLIGOPEPTIDE-BINDING PROTEIN APPA"/>
    <property type="match status" value="1"/>
</dbReference>
<comment type="subcellular location">
    <subcellularLocation>
        <location evidence="1">Cell membrane</location>
        <topology evidence="1">Lipid-anchor</topology>
    </subcellularLocation>
</comment>
<dbReference type="PIRSF" id="PIRSF002741">
    <property type="entry name" value="MppA"/>
    <property type="match status" value="1"/>
</dbReference>